<organism evidence="2 3">
    <name type="scientific">Sphaerobolus stellatus (strain SS14)</name>
    <dbReference type="NCBI Taxonomy" id="990650"/>
    <lineage>
        <taxon>Eukaryota</taxon>
        <taxon>Fungi</taxon>
        <taxon>Dikarya</taxon>
        <taxon>Basidiomycota</taxon>
        <taxon>Agaricomycotina</taxon>
        <taxon>Agaricomycetes</taxon>
        <taxon>Phallomycetidae</taxon>
        <taxon>Geastrales</taxon>
        <taxon>Sphaerobolaceae</taxon>
        <taxon>Sphaerobolus</taxon>
    </lineage>
</organism>
<keyword evidence="3" id="KW-1185">Reference proteome</keyword>
<dbReference type="AlphaFoldDB" id="A0A0C9UNS8"/>
<evidence type="ECO:0000256" key="1">
    <source>
        <dbReference type="SAM" id="MobiDB-lite"/>
    </source>
</evidence>
<dbReference type="EMBL" id="KN837260">
    <property type="protein sequence ID" value="KIJ30537.1"/>
    <property type="molecule type" value="Genomic_DNA"/>
</dbReference>
<feature type="region of interest" description="Disordered" evidence="1">
    <location>
        <begin position="431"/>
        <end position="474"/>
    </location>
</feature>
<name>A0A0C9UNS8_SPHS4</name>
<reference evidence="2 3" key="1">
    <citation type="submission" date="2014-06" db="EMBL/GenBank/DDBJ databases">
        <title>Evolutionary Origins and Diversification of the Mycorrhizal Mutualists.</title>
        <authorList>
            <consortium name="DOE Joint Genome Institute"/>
            <consortium name="Mycorrhizal Genomics Consortium"/>
            <person name="Kohler A."/>
            <person name="Kuo A."/>
            <person name="Nagy L.G."/>
            <person name="Floudas D."/>
            <person name="Copeland A."/>
            <person name="Barry K.W."/>
            <person name="Cichocki N."/>
            <person name="Veneault-Fourrey C."/>
            <person name="LaButti K."/>
            <person name="Lindquist E.A."/>
            <person name="Lipzen A."/>
            <person name="Lundell T."/>
            <person name="Morin E."/>
            <person name="Murat C."/>
            <person name="Riley R."/>
            <person name="Ohm R."/>
            <person name="Sun H."/>
            <person name="Tunlid A."/>
            <person name="Henrissat B."/>
            <person name="Grigoriev I.V."/>
            <person name="Hibbett D.S."/>
            <person name="Martin F."/>
        </authorList>
    </citation>
    <scope>NUCLEOTIDE SEQUENCE [LARGE SCALE GENOMIC DNA]</scope>
    <source>
        <strain evidence="2 3">SS14</strain>
    </source>
</reference>
<dbReference type="Proteomes" id="UP000054279">
    <property type="component" value="Unassembled WGS sequence"/>
</dbReference>
<sequence>MHPPSDTDIFSPNGPTIDGKQFANSLTRKADHFSPQKVIDLKRRRTLPTRNSTSPTLVGTCRTSLNSIKMQSTGNSSTQAIDTQLVHPTPGTPNPDQGETEPNHIAQGAGTGMGIAPHYKSTASATYSQQGLAPGTCTPASDDSPPANINHTVLGQALARPLDGFPMAALTVSEIQERNTPQCQTTWSVLEGRKVLAFYAYCKINLDPTVMQAPIQTKISALLSHPVRTHLGVPSDHFQGGYHRFCVLAYSLTKAEHNFLVHQGCFAFPDITFFCYSYNAPPPSYAITLQHLPLGFTDEEVRDLLHPHYLEKGSRNFYHWMATHRDNIPPDVATNGAEITSFVINSLMVQRHDITIEDRIEEVFKIFMHPPSAIHHTAWLNHLRTFGYKTGWSRHLVYKDVLCILCKARDHKVVDCPFRNIPGFPIVHPNAPDNLNDDGHNEQGAHPYGGNSRGRGRFSKATRGRRMSRFSSTY</sequence>
<evidence type="ECO:0000313" key="2">
    <source>
        <dbReference type="EMBL" id="KIJ30537.1"/>
    </source>
</evidence>
<gene>
    <name evidence="2" type="ORF">M422DRAFT_36535</name>
</gene>
<feature type="compositionally biased region" description="Basic residues" evidence="1">
    <location>
        <begin position="454"/>
        <end position="468"/>
    </location>
</feature>
<accession>A0A0C9UNS8</accession>
<protein>
    <submittedName>
        <fullName evidence="2">Uncharacterized protein</fullName>
    </submittedName>
</protein>
<dbReference type="HOGENOM" id="CLU_045730_0_0_1"/>
<evidence type="ECO:0000313" key="3">
    <source>
        <dbReference type="Proteomes" id="UP000054279"/>
    </source>
</evidence>
<feature type="region of interest" description="Disordered" evidence="1">
    <location>
        <begin position="126"/>
        <end position="145"/>
    </location>
</feature>
<feature type="region of interest" description="Disordered" evidence="1">
    <location>
        <begin position="84"/>
        <end position="117"/>
    </location>
</feature>
<proteinExistence type="predicted"/>
<feature type="region of interest" description="Disordered" evidence="1">
    <location>
        <begin position="35"/>
        <end position="63"/>
    </location>
</feature>
<feature type="compositionally biased region" description="Polar residues" evidence="1">
    <location>
        <begin position="48"/>
        <end position="63"/>
    </location>
</feature>